<dbReference type="AlphaFoldDB" id="A0A914KS46"/>
<sequence length="239" mass="28108">MFVIWHLFGIARNLICSFLLHYSQNKPKYDRKFSQHQKLISVTSYIRAYDDLELKANNWMGFLRREGSLHGGNVVFNHEGLSYTRPQMLMSLQEAEQQGNIIILYPVQFIHVNNNYIFPFTNFLIDFVYSHDYKLTRNECITINIILGGPIPQNIGFYNLYDNPYVAAYKQKIDILIGENLNELFFGNMEYLPENSIDLPKRFNFVAKGWALYICWTYDFLSRSVLIRGCLKILWISKG</sequence>
<keyword evidence="1" id="KW-0732">Signal</keyword>
<dbReference type="WBParaSite" id="Minc3s00093g04319">
    <property type="protein sequence ID" value="Minc3s00093g04319"/>
    <property type="gene ID" value="Minc3s00093g04319"/>
</dbReference>
<protein>
    <submittedName>
        <fullName evidence="3">Glucuronosyltransferase</fullName>
    </submittedName>
</protein>
<evidence type="ECO:0000313" key="2">
    <source>
        <dbReference type="Proteomes" id="UP000887563"/>
    </source>
</evidence>
<keyword evidence="2" id="KW-1185">Reference proteome</keyword>
<feature type="chain" id="PRO_5037318888" evidence="1">
    <location>
        <begin position="18"/>
        <end position="239"/>
    </location>
</feature>
<evidence type="ECO:0000313" key="3">
    <source>
        <dbReference type="WBParaSite" id="Minc3s00093g04319"/>
    </source>
</evidence>
<organism evidence="2 3">
    <name type="scientific">Meloidogyne incognita</name>
    <name type="common">Southern root-knot nematode worm</name>
    <name type="synonym">Oxyuris incognita</name>
    <dbReference type="NCBI Taxonomy" id="6306"/>
    <lineage>
        <taxon>Eukaryota</taxon>
        <taxon>Metazoa</taxon>
        <taxon>Ecdysozoa</taxon>
        <taxon>Nematoda</taxon>
        <taxon>Chromadorea</taxon>
        <taxon>Rhabditida</taxon>
        <taxon>Tylenchina</taxon>
        <taxon>Tylenchomorpha</taxon>
        <taxon>Tylenchoidea</taxon>
        <taxon>Meloidogynidae</taxon>
        <taxon>Meloidogyninae</taxon>
        <taxon>Meloidogyne</taxon>
        <taxon>Meloidogyne incognita group</taxon>
    </lineage>
</organism>
<evidence type="ECO:0000256" key="1">
    <source>
        <dbReference type="SAM" id="SignalP"/>
    </source>
</evidence>
<feature type="signal peptide" evidence="1">
    <location>
        <begin position="1"/>
        <end position="17"/>
    </location>
</feature>
<accession>A0A914KS46</accession>
<reference evidence="3" key="1">
    <citation type="submission" date="2022-11" db="UniProtKB">
        <authorList>
            <consortium name="WormBaseParasite"/>
        </authorList>
    </citation>
    <scope>IDENTIFICATION</scope>
</reference>
<proteinExistence type="predicted"/>
<name>A0A914KS46_MELIC</name>
<dbReference type="Proteomes" id="UP000887563">
    <property type="component" value="Unplaced"/>
</dbReference>